<evidence type="ECO:0000259" key="2">
    <source>
        <dbReference type="Pfam" id="PF14368"/>
    </source>
</evidence>
<gene>
    <name evidence="3" type="ORF">EJB05_31940</name>
</gene>
<accession>A0A5J9UFE4</accession>
<feature type="signal peptide" evidence="1">
    <location>
        <begin position="1"/>
        <end position="26"/>
    </location>
</feature>
<name>A0A5J9UFE4_9POAL</name>
<dbReference type="PANTHER" id="PTHR33286:SF44">
    <property type="entry name" value="5A2 PROTEIN"/>
    <property type="match status" value="1"/>
</dbReference>
<dbReference type="Gramene" id="TVU22256">
    <property type="protein sequence ID" value="TVU22256"/>
    <property type="gene ID" value="EJB05_31940"/>
</dbReference>
<dbReference type="InterPro" id="IPR016140">
    <property type="entry name" value="Bifunc_inhib/LTP/seed_store"/>
</dbReference>
<dbReference type="OrthoDB" id="654726at2759"/>
<organism evidence="3 4">
    <name type="scientific">Eragrostis curvula</name>
    <name type="common">weeping love grass</name>
    <dbReference type="NCBI Taxonomy" id="38414"/>
    <lineage>
        <taxon>Eukaryota</taxon>
        <taxon>Viridiplantae</taxon>
        <taxon>Streptophyta</taxon>
        <taxon>Embryophyta</taxon>
        <taxon>Tracheophyta</taxon>
        <taxon>Spermatophyta</taxon>
        <taxon>Magnoliopsida</taxon>
        <taxon>Liliopsida</taxon>
        <taxon>Poales</taxon>
        <taxon>Poaceae</taxon>
        <taxon>PACMAD clade</taxon>
        <taxon>Chloridoideae</taxon>
        <taxon>Eragrostideae</taxon>
        <taxon>Eragrostidinae</taxon>
        <taxon>Eragrostis</taxon>
    </lineage>
</organism>
<evidence type="ECO:0000256" key="1">
    <source>
        <dbReference type="SAM" id="SignalP"/>
    </source>
</evidence>
<proteinExistence type="predicted"/>
<reference evidence="3 4" key="1">
    <citation type="journal article" date="2019" name="Sci. Rep.">
        <title>A high-quality genome of Eragrostis curvula grass provides insights into Poaceae evolution and supports new strategies to enhance forage quality.</title>
        <authorList>
            <person name="Carballo J."/>
            <person name="Santos B.A.C.M."/>
            <person name="Zappacosta D."/>
            <person name="Garbus I."/>
            <person name="Selva J.P."/>
            <person name="Gallo C.A."/>
            <person name="Diaz A."/>
            <person name="Albertini E."/>
            <person name="Caccamo M."/>
            <person name="Echenique V."/>
        </authorList>
    </citation>
    <scope>NUCLEOTIDE SEQUENCE [LARGE SCALE GENOMIC DNA]</scope>
    <source>
        <strain evidence="4">cv. Victoria</strain>
        <tissue evidence="3">Leaf</tissue>
    </source>
</reference>
<protein>
    <recommendedName>
        <fullName evidence="2">Bifunctional inhibitor/plant lipid transfer protein/seed storage helical domain-containing protein</fullName>
    </recommendedName>
</protein>
<dbReference type="Pfam" id="PF14368">
    <property type="entry name" value="LTP_2"/>
    <property type="match status" value="1"/>
</dbReference>
<dbReference type="PANTHER" id="PTHR33286">
    <property type="entry name" value="BIFUNCTIONAL INHIBITOR/LIPID-TRANSFER PROTEIN/SEED STORAGE 2S ALBUMIN SUPERFAMILY PROTEIN"/>
    <property type="match status" value="1"/>
</dbReference>
<dbReference type="EMBL" id="RWGY01000026">
    <property type="protein sequence ID" value="TVU22256.1"/>
    <property type="molecule type" value="Genomic_DNA"/>
</dbReference>
<dbReference type="Proteomes" id="UP000324897">
    <property type="component" value="Unassembled WGS sequence"/>
</dbReference>
<evidence type="ECO:0000313" key="4">
    <source>
        <dbReference type="Proteomes" id="UP000324897"/>
    </source>
</evidence>
<keyword evidence="1" id="KW-0732">Signal</keyword>
<comment type="caution">
    <text evidence="3">The sequence shown here is derived from an EMBL/GenBank/DDBJ whole genome shotgun (WGS) entry which is preliminary data.</text>
</comment>
<feature type="chain" id="PRO_5023904184" description="Bifunctional inhibitor/plant lipid transfer protein/seed storage helical domain-containing protein" evidence="1">
    <location>
        <begin position="27"/>
        <end position="116"/>
    </location>
</feature>
<sequence length="116" mass="12865">MSLKVVLQFVVIALVFTMFRTQQAWGEKDCHGEKILVKEKCMESIKLVGDYVHPNQSCIHAVKDSDMTCICGIITLDDELEISVSKTLRLARECHNPVPAETKCGTFTVPPTGANI</sequence>
<dbReference type="AlphaFoldDB" id="A0A5J9UFE4"/>
<evidence type="ECO:0000313" key="3">
    <source>
        <dbReference type="EMBL" id="TVU22256.1"/>
    </source>
</evidence>
<keyword evidence="4" id="KW-1185">Reference proteome</keyword>
<feature type="domain" description="Bifunctional inhibitor/plant lipid transfer protein/seed storage helical" evidence="2">
    <location>
        <begin position="11"/>
        <end position="104"/>
    </location>
</feature>